<dbReference type="STRING" id="104663.SAMN04488121_105185"/>
<dbReference type="FunFam" id="2.60.120.1440:FF:000001">
    <property type="entry name" value="Putative anti-sigma factor"/>
    <property type="match status" value="1"/>
</dbReference>
<dbReference type="PANTHER" id="PTHR30273">
    <property type="entry name" value="PERIPLASMIC SIGNAL SENSOR AND SIGMA FACTOR ACTIVATOR FECR-RELATED"/>
    <property type="match status" value="1"/>
</dbReference>
<protein>
    <submittedName>
        <fullName evidence="3">FecR protein</fullName>
    </submittedName>
</protein>
<name>A0A1G7VNB4_CHIFI</name>
<dbReference type="InterPro" id="IPR012373">
    <property type="entry name" value="Ferrdict_sens_TM"/>
</dbReference>
<dbReference type="EMBL" id="FNBN01000005">
    <property type="protein sequence ID" value="SDG61048.1"/>
    <property type="molecule type" value="Genomic_DNA"/>
</dbReference>
<dbReference type="Proteomes" id="UP000199045">
    <property type="component" value="Unassembled WGS sequence"/>
</dbReference>
<feature type="domain" description="FecR protein" evidence="1">
    <location>
        <begin position="183"/>
        <end position="278"/>
    </location>
</feature>
<dbReference type="PANTHER" id="PTHR30273:SF2">
    <property type="entry name" value="PROTEIN FECR"/>
    <property type="match status" value="1"/>
</dbReference>
<dbReference type="OrthoDB" id="1099963at2"/>
<dbReference type="Pfam" id="PF04773">
    <property type="entry name" value="FecR"/>
    <property type="match status" value="1"/>
</dbReference>
<evidence type="ECO:0000259" key="1">
    <source>
        <dbReference type="Pfam" id="PF04773"/>
    </source>
</evidence>
<reference evidence="3 4" key="1">
    <citation type="submission" date="2016-10" db="EMBL/GenBank/DDBJ databases">
        <authorList>
            <person name="de Groot N.N."/>
        </authorList>
    </citation>
    <scope>NUCLEOTIDE SEQUENCE [LARGE SCALE GENOMIC DNA]</scope>
    <source>
        <strain evidence="3 4">DSM 527</strain>
    </source>
</reference>
<accession>A0A1G7VNB4</accession>
<dbReference type="Pfam" id="PF16344">
    <property type="entry name" value="FecR_C"/>
    <property type="match status" value="1"/>
</dbReference>
<dbReference type="GO" id="GO:0016989">
    <property type="term" value="F:sigma factor antagonist activity"/>
    <property type="evidence" value="ECO:0007669"/>
    <property type="project" value="TreeGrafter"/>
</dbReference>
<evidence type="ECO:0000313" key="3">
    <source>
        <dbReference type="EMBL" id="SDG61048.1"/>
    </source>
</evidence>
<feature type="domain" description="Protein FecR C-terminal" evidence="2">
    <location>
        <begin position="320"/>
        <end position="388"/>
    </location>
</feature>
<proteinExistence type="predicted"/>
<dbReference type="AlphaFoldDB" id="A0A1G7VNB4"/>
<dbReference type="Gene3D" id="2.60.120.1440">
    <property type="match status" value="1"/>
</dbReference>
<sequence length="394" mass="43270">MTIPEIKRLLDKYKRNEISEEEYLQLMQEVADDAHTSAIKADIMETLYGKVPDMGLGEEEASAMLTGIFRAGAADARRLRVVKRRRLVYGSLAAAVVAGMIATGIYMFQPGKQAAPVAATRQKPLLPGSDKAMLTLADGTVIPLDSANNGALAQQGSTQITNRNGALSYNNAGNQTGEVMYNTVKTPHGGQYQLTLADGSRVWLNAASSIRFPTAFTGRERVVEITGEAYFEVAQQAEMPFRVKVNDVQVNVLGTSFNIMAYSDEQAIKTTLVDGAVQLTHGNSTSVLKPGLQATLSAKDDHFVIAAADMEQTLAWKEGKFRFRNTNIRTIMRQLSRWYDIDVSYQGDVSDIDLTGVISRREEAGKLLKALEATQRVQFEVNGNNVTVRPWKQQ</sequence>
<gene>
    <name evidence="3" type="ORF">SAMN04488121_105185</name>
</gene>
<dbReference type="InterPro" id="IPR032508">
    <property type="entry name" value="FecR_C"/>
</dbReference>
<dbReference type="Gene3D" id="3.55.50.30">
    <property type="match status" value="1"/>
</dbReference>
<evidence type="ECO:0000313" key="4">
    <source>
        <dbReference type="Proteomes" id="UP000199045"/>
    </source>
</evidence>
<dbReference type="RefSeq" id="WP_089834845.1">
    <property type="nucleotide sequence ID" value="NZ_FNBN01000005.1"/>
</dbReference>
<organism evidence="3 4">
    <name type="scientific">Chitinophaga filiformis</name>
    <name type="common">Myxococcus filiformis</name>
    <name type="synonym">Flexibacter filiformis</name>
    <dbReference type="NCBI Taxonomy" id="104663"/>
    <lineage>
        <taxon>Bacteria</taxon>
        <taxon>Pseudomonadati</taxon>
        <taxon>Bacteroidota</taxon>
        <taxon>Chitinophagia</taxon>
        <taxon>Chitinophagales</taxon>
        <taxon>Chitinophagaceae</taxon>
        <taxon>Chitinophaga</taxon>
    </lineage>
</organism>
<dbReference type="InterPro" id="IPR006860">
    <property type="entry name" value="FecR"/>
</dbReference>
<evidence type="ECO:0000259" key="2">
    <source>
        <dbReference type="Pfam" id="PF16344"/>
    </source>
</evidence>